<evidence type="ECO:0000313" key="3">
    <source>
        <dbReference type="Proteomes" id="UP000269774"/>
    </source>
</evidence>
<dbReference type="SUPFAM" id="SSF110857">
    <property type="entry name" value="Gamma-glutamyl cyclotransferase-like"/>
    <property type="match status" value="1"/>
</dbReference>
<dbReference type="EMBL" id="RFFM01000003">
    <property type="protein sequence ID" value="RMH89332.1"/>
    <property type="molecule type" value="Genomic_DNA"/>
</dbReference>
<dbReference type="Pfam" id="PF06094">
    <property type="entry name" value="GGACT"/>
    <property type="match status" value="1"/>
</dbReference>
<dbReference type="RefSeq" id="WP_122166775.1">
    <property type="nucleotide sequence ID" value="NZ_JAMOIB010000004.1"/>
</dbReference>
<dbReference type="GO" id="GO:0016740">
    <property type="term" value="F:transferase activity"/>
    <property type="evidence" value="ECO:0007669"/>
    <property type="project" value="UniProtKB-KW"/>
</dbReference>
<organism evidence="2 3">
    <name type="scientific">Stutzerimonas zhaodongensis</name>
    <dbReference type="NCBI Taxonomy" id="1176257"/>
    <lineage>
        <taxon>Bacteria</taxon>
        <taxon>Pseudomonadati</taxon>
        <taxon>Pseudomonadota</taxon>
        <taxon>Gammaproteobacteria</taxon>
        <taxon>Pseudomonadales</taxon>
        <taxon>Pseudomonadaceae</taxon>
        <taxon>Stutzerimonas</taxon>
    </lineage>
</organism>
<comment type="caution">
    <text evidence="2">The sequence shown here is derived from an EMBL/GenBank/DDBJ whole genome shotgun (WGS) entry which is preliminary data.</text>
</comment>
<dbReference type="InterPro" id="IPR013024">
    <property type="entry name" value="GGCT-like"/>
</dbReference>
<dbReference type="AlphaFoldDB" id="A0A3M2HQW8"/>
<evidence type="ECO:0000313" key="2">
    <source>
        <dbReference type="EMBL" id="RMH89332.1"/>
    </source>
</evidence>
<dbReference type="Gene3D" id="3.10.490.10">
    <property type="entry name" value="Gamma-glutamyl cyclotransferase-like"/>
    <property type="match status" value="1"/>
</dbReference>
<keyword evidence="2" id="KW-0808">Transferase</keyword>
<proteinExistence type="predicted"/>
<sequence>MTERLFVYGTLAPGRPNAHILADVPGTWLPASVTGTLRAEGWGAAMGYPGLDLDDHGQAIEGLVFSSDELPKHWARLDELEGDAYRRILTTVRLANGEHVQAYLYALKSG</sequence>
<dbReference type="CDD" id="cd06661">
    <property type="entry name" value="GGCT_like"/>
    <property type="match status" value="1"/>
</dbReference>
<reference evidence="2 3" key="1">
    <citation type="submission" date="2018-10" db="EMBL/GenBank/DDBJ databases">
        <title>Pseudomonas zhaodongensis NEAU-ST5-21(T) genome.</title>
        <authorList>
            <person name="Peng J."/>
            <person name="Liu Z.-P."/>
        </authorList>
    </citation>
    <scope>NUCLEOTIDE SEQUENCE [LARGE SCALE GENOMIC DNA]</scope>
    <source>
        <strain evidence="2 3">NEAU-ST5-21</strain>
    </source>
</reference>
<dbReference type="Proteomes" id="UP000269774">
    <property type="component" value="Unassembled WGS sequence"/>
</dbReference>
<name>A0A3M2HQW8_9GAMM</name>
<feature type="domain" description="Gamma-glutamylcyclotransferase AIG2-like" evidence="1">
    <location>
        <begin position="5"/>
        <end position="107"/>
    </location>
</feature>
<accession>A0A3M2HQW8</accession>
<dbReference type="InterPro" id="IPR009288">
    <property type="entry name" value="AIG2-like_dom"/>
</dbReference>
<dbReference type="InterPro" id="IPR036568">
    <property type="entry name" value="GGCT-like_sf"/>
</dbReference>
<dbReference type="OrthoDB" id="5070127at2"/>
<keyword evidence="3" id="KW-1185">Reference proteome</keyword>
<protein>
    <submittedName>
        <fullName evidence="2">Gamma-glutamylcyclotransferase</fullName>
    </submittedName>
</protein>
<evidence type="ECO:0000259" key="1">
    <source>
        <dbReference type="Pfam" id="PF06094"/>
    </source>
</evidence>
<gene>
    <name evidence="2" type="ORF">EA797_15510</name>
</gene>